<reference evidence="1 2" key="1">
    <citation type="journal article" date="2018" name="Sci. Rep.">
        <title>Comparative genomics provides insights into the lifestyle and reveals functional heterogeneity of dark septate endophytic fungi.</title>
        <authorList>
            <person name="Knapp D.G."/>
            <person name="Nemeth J.B."/>
            <person name="Barry K."/>
            <person name="Hainaut M."/>
            <person name="Henrissat B."/>
            <person name="Johnson J."/>
            <person name="Kuo A."/>
            <person name="Lim J.H.P."/>
            <person name="Lipzen A."/>
            <person name="Nolan M."/>
            <person name="Ohm R.A."/>
            <person name="Tamas L."/>
            <person name="Grigoriev I.V."/>
            <person name="Spatafora J.W."/>
            <person name="Nagy L.G."/>
            <person name="Kovacs G.M."/>
        </authorList>
    </citation>
    <scope>NUCLEOTIDE SEQUENCE [LARGE SCALE GENOMIC DNA]</scope>
    <source>
        <strain evidence="1 2">DSE2036</strain>
    </source>
</reference>
<dbReference type="AlphaFoldDB" id="A0A2V1D260"/>
<proteinExistence type="predicted"/>
<dbReference type="Proteomes" id="UP000244855">
    <property type="component" value="Unassembled WGS sequence"/>
</dbReference>
<sequence>ALFLPITKFIINLTISISTRVLLFKATKKYIPYLGLEPLTPIIAKSLPKLN</sequence>
<feature type="non-terminal residue" evidence="1">
    <location>
        <position position="1"/>
    </location>
</feature>
<evidence type="ECO:0000313" key="1">
    <source>
        <dbReference type="EMBL" id="PVH92078.1"/>
    </source>
</evidence>
<organism evidence="1 2">
    <name type="scientific">Periconia macrospinosa</name>
    <dbReference type="NCBI Taxonomy" id="97972"/>
    <lineage>
        <taxon>Eukaryota</taxon>
        <taxon>Fungi</taxon>
        <taxon>Dikarya</taxon>
        <taxon>Ascomycota</taxon>
        <taxon>Pezizomycotina</taxon>
        <taxon>Dothideomycetes</taxon>
        <taxon>Pleosporomycetidae</taxon>
        <taxon>Pleosporales</taxon>
        <taxon>Massarineae</taxon>
        <taxon>Periconiaceae</taxon>
        <taxon>Periconia</taxon>
    </lineage>
</organism>
<gene>
    <name evidence="1" type="ORF">DM02DRAFT_544466</name>
</gene>
<evidence type="ECO:0000313" key="2">
    <source>
        <dbReference type="Proteomes" id="UP000244855"/>
    </source>
</evidence>
<protein>
    <submittedName>
        <fullName evidence="1">Uncharacterized protein</fullName>
    </submittedName>
</protein>
<accession>A0A2V1D260</accession>
<name>A0A2V1D260_9PLEO</name>
<keyword evidence="2" id="KW-1185">Reference proteome</keyword>
<dbReference type="EMBL" id="KZ805726">
    <property type="protein sequence ID" value="PVH92078.1"/>
    <property type="molecule type" value="Genomic_DNA"/>
</dbReference>